<evidence type="ECO:0000256" key="7">
    <source>
        <dbReference type="SAM" id="Phobius"/>
    </source>
</evidence>
<evidence type="ECO:0000256" key="3">
    <source>
        <dbReference type="ARBA" id="ARBA00022692"/>
    </source>
</evidence>
<feature type="transmembrane region" description="Helical" evidence="7">
    <location>
        <begin position="65"/>
        <end position="88"/>
    </location>
</feature>
<evidence type="ECO:0000256" key="6">
    <source>
        <dbReference type="RuleBase" id="RU000688"/>
    </source>
</evidence>
<dbReference type="Gene3D" id="1.20.1070.10">
    <property type="entry name" value="Rhodopsin 7-helix transmembrane proteins"/>
    <property type="match status" value="1"/>
</dbReference>
<dbReference type="PROSITE" id="PS00237">
    <property type="entry name" value="G_PROTEIN_RECEP_F1_1"/>
    <property type="match status" value="1"/>
</dbReference>
<gene>
    <name evidence="9" type="ORF">PEVE_00015899</name>
</gene>
<comment type="subcellular location">
    <subcellularLocation>
        <location evidence="1">Cell membrane</location>
        <topology evidence="1">Multi-pass membrane protein</topology>
    </subcellularLocation>
</comment>
<feature type="transmembrane region" description="Helical" evidence="7">
    <location>
        <begin position="29"/>
        <end position="53"/>
    </location>
</feature>
<evidence type="ECO:0000259" key="8">
    <source>
        <dbReference type="PROSITE" id="PS50262"/>
    </source>
</evidence>
<feature type="transmembrane region" description="Helical" evidence="7">
    <location>
        <begin position="235"/>
        <end position="258"/>
    </location>
</feature>
<feature type="transmembrane region" description="Helical" evidence="7">
    <location>
        <begin position="183"/>
        <end position="203"/>
    </location>
</feature>
<evidence type="ECO:0000256" key="5">
    <source>
        <dbReference type="ARBA" id="ARBA00023136"/>
    </source>
</evidence>
<evidence type="ECO:0000256" key="4">
    <source>
        <dbReference type="ARBA" id="ARBA00022989"/>
    </source>
</evidence>
<keyword evidence="2" id="KW-1003">Cell membrane</keyword>
<comment type="caution">
    <text evidence="9">The sequence shown here is derived from an EMBL/GenBank/DDBJ whole genome shotgun (WGS) entry which is preliminary data.</text>
</comment>
<dbReference type="EMBL" id="CALNXI010002232">
    <property type="protein sequence ID" value="CAH3185066.1"/>
    <property type="molecule type" value="Genomic_DNA"/>
</dbReference>
<dbReference type="SMART" id="SM01381">
    <property type="entry name" value="7TM_GPCR_Srsx"/>
    <property type="match status" value="1"/>
</dbReference>
<feature type="transmembrane region" description="Helical" evidence="7">
    <location>
        <begin position="149"/>
        <end position="171"/>
    </location>
</feature>
<keyword evidence="10" id="KW-1185">Reference proteome</keyword>
<name>A0ABN8S2U0_9CNID</name>
<keyword evidence="3 6" id="KW-0812">Transmembrane</keyword>
<organism evidence="9 10">
    <name type="scientific">Porites evermanni</name>
    <dbReference type="NCBI Taxonomy" id="104178"/>
    <lineage>
        <taxon>Eukaryota</taxon>
        <taxon>Metazoa</taxon>
        <taxon>Cnidaria</taxon>
        <taxon>Anthozoa</taxon>
        <taxon>Hexacorallia</taxon>
        <taxon>Scleractinia</taxon>
        <taxon>Fungiina</taxon>
        <taxon>Poritidae</taxon>
        <taxon>Porites</taxon>
    </lineage>
</organism>
<keyword evidence="4 7" id="KW-1133">Transmembrane helix</keyword>
<keyword evidence="5 7" id="KW-0472">Membrane</keyword>
<dbReference type="PROSITE" id="PS50262">
    <property type="entry name" value="G_PROTEIN_RECEP_F1_2"/>
    <property type="match status" value="1"/>
</dbReference>
<accession>A0ABN8S2U0</accession>
<dbReference type="PANTHER" id="PTHR22750">
    <property type="entry name" value="G-PROTEIN COUPLED RECEPTOR"/>
    <property type="match status" value="1"/>
</dbReference>
<dbReference type="Proteomes" id="UP001159427">
    <property type="component" value="Unassembled WGS sequence"/>
</dbReference>
<dbReference type="InterPro" id="IPR017452">
    <property type="entry name" value="GPCR_Rhodpsn_7TM"/>
</dbReference>
<evidence type="ECO:0000313" key="9">
    <source>
        <dbReference type="EMBL" id="CAH3185066.1"/>
    </source>
</evidence>
<evidence type="ECO:0000313" key="10">
    <source>
        <dbReference type="Proteomes" id="UP001159427"/>
    </source>
</evidence>
<dbReference type="InterPro" id="IPR000276">
    <property type="entry name" value="GPCR_Rhodpsn"/>
</dbReference>
<reference evidence="9 10" key="1">
    <citation type="submission" date="2022-05" db="EMBL/GenBank/DDBJ databases">
        <authorList>
            <consortium name="Genoscope - CEA"/>
            <person name="William W."/>
        </authorList>
    </citation>
    <scope>NUCLEOTIDE SEQUENCE [LARGE SCALE GENOMIC DNA]</scope>
</reference>
<sequence length="306" mass="34431">MATNEIIICGLPSWIGIQRNDTATFINNILLAAVNGPSAIFAFLGNLAVIITIIKTPSLQKPCNILLCSLAFADCLTGVTCQPMFVVWRLFLQRVQQSCLHQVLVLDVYYFFYFYTVGLSFVNIVFISFDRHFALSRPLVYIAEALAKLTYCSFAGVIKLAVFSSILWLLLTILYRSVQSSPLTFILVRICGALFMVLPPVNYMRVLFFIRRHNAQLSVALPSQMTTVFQREKKVALDMSIVTVLLFASISPAMSVALLRNQYPGVYSILFPWSLTMASVLSSVNPIIYFGRNKNMRRAFKSIMNL</sequence>
<evidence type="ECO:0000256" key="1">
    <source>
        <dbReference type="ARBA" id="ARBA00004651"/>
    </source>
</evidence>
<dbReference type="PRINTS" id="PR00237">
    <property type="entry name" value="GPCRRHODOPSN"/>
</dbReference>
<feature type="transmembrane region" description="Helical" evidence="7">
    <location>
        <begin position="108"/>
        <end position="129"/>
    </location>
</feature>
<feature type="transmembrane region" description="Helical" evidence="7">
    <location>
        <begin position="270"/>
        <end position="291"/>
    </location>
</feature>
<keyword evidence="6" id="KW-0807">Transducer</keyword>
<proteinExistence type="inferred from homology"/>
<dbReference type="SUPFAM" id="SSF81321">
    <property type="entry name" value="Family A G protein-coupled receptor-like"/>
    <property type="match status" value="1"/>
</dbReference>
<feature type="domain" description="G-protein coupled receptors family 1 profile" evidence="8">
    <location>
        <begin position="45"/>
        <end position="289"/>
    </location>
</feature>
<evidence type="ECO:0000256" key="2">
    <source>
        <dbReference type="ARBA" id="ARBA00022475"/>
    </source>
</evidence>
<keyword evidence="6" id="KW-0675">Receptor</keyword>
<comment type="similarity">
    <text evidence="6">Belongs to the G-protein coupled receptor 1 family.</text>
</comment>
<dbReference type="Pfam" id="PF00001">
    <property type="entry name" value="7tm_1"/>
    <property type="match status" value="1"/>
</dbReference>
<protein>
    <recommendedName>
        <fullName evidence="8">G-protein coupled receptors family 1 profile domain-containing protein</fullName>
    </recommendedName>
</protein>
<keyword evidence="6" id="KW-0297">G-protein coupled receptor</keyword>